<evidence type="ECO:0000256" key="1">
    <source>
        <dbReference type="ARBA" id="ARBA00001966"/>
    </source>
</evidence>
<keyword evidence="2" id="KW-0949">S-adenosyl-L-methionine</keyword>
<dbReference type="GO" id="GO:0005829">
    <property type="term" value="C:cytosol"/>
    <property type="evidence" value="ECO:0007669"/>
    <property type="project" value="TreeGrafter"/>
</dbReference>
<dbReference type="PANTHER" id="PTHR43409">
    <property type="entry name" value="ANAEROBIC MAGNESIUM-PROTOPORPHYRIN IX MONOMETHYL ESTER CYCLASE-RELATED"/>
    <property type="match status" value="1"/>
</dbReference>
<gene>
    <name evidence="8" type="ORF">EDD78_10339</name>
</gene>
<evidence type="ECO:0000259" key="6">
    <source>
        <dbReference type="PROSITE" id="PS51332"/>
    </source>
</evidence>
<dbReference type="SFLD" id="SFLDS00029">
    <property type="entry name" value="Radical_SAM"/>
    <property type="match status" value="1"/>
</dbReference>
<dbReference type="AlphaFoldDB" id="A0A9X8Y8N5"/>
<evidence type="ECO:0000256" key="4">
    <source>
        <dbReference type="ARBA" id="ARBA00023004"/>
    </source>
</evidence>
<evidence type="ECO:0000313" key="9">
    <source>
        <dbReference type="Proteomes" id="UP000294682"/>
    </source>
</evidence>
<dbReference type="SMART" id="SM00729">
    <property type="entry name" value="Elp3"/>
    <property type="match status" value="1"/>
</dbReference>
<keyword evidence="5" id="KW-0411">Iron-sulfur</keyword>
<dbReference type="CDD" id="cd01335">
    <property type="entry name" value="Radical_SAM"/>
    <property type="match status" value="1"/>
</dbReference>
<dbReference type="PROSITE" id="PS51332">
    <property type="entry name" value="B12_BINDING"/>
    <property type="match status" value="1"/>
</dbReference>
<dbReference type="SFLD" id="SFLDG01123">
    <property type="entry name" value="methyltransferase_(Class_B)"/>
    <property type="match status" value="1"/>
</dbReference>
<dbReference type="RefSeq" id="WP_165873111.1">
    <property type="nucleotide sequence ID" value="NZ_SLUK01000003.1"/>
</dbReference>
<dbReference type="InterPro" id="IPR058240">
    <property type="entry name" value="rSAM_sf"/>
</dbReference>
<protein>
    <submittedName>
        <fullName evidence="8">Radical SAM superfamily enzyme YgiQ (UPF0313 family)</fullName>
    </submittedName>
</protein>
<dbReference type="Pfam" id="PF13311">
    <property type="entry name" value="DUF4080"/>
    <property type="match status" value="1"/>
</dbReference>
<dbReference type="Pfam" id="PF02310">
    <property type="entry name" value="B12-binding"/>
    <property type="match status" value="1"/>
</dbReference>
<sequence>MKTIIAGINAKYIHTALAARGLAAYAAQRGIDGVRAMEFTINQHPDAILRALYAERADCYLFSCYIWNWELVCRLVRDLRTLCPRAAIYLGGPQVSFHVGELLRSLPGVDGILRGEGEEPLCRLLRALRSGGDLSAVPSLTFWREGEVCETPMCAPMEMRELPFCYPDLDGLRHQIVYYESSRGCPFHCTYCLSSLERRVRRKPLELVLPELGHFLAAGVRQVKFCDRTFNCDREHCMAIWRYLMERDNGFTNFHFEITAELLGEEELGLLGRARPGLFQFEIGVQSVNPDTLRAIRRGADLSHLREVMSRLRENGNIHLHLDLIAGLPLEDYQSFARSFDSVFAMGPDQLQLGFLKVLPGSRMERDAPRYGIVSRACPPYEVLFTDHLSADELFTLKGVEEMVESYYNSGAFAHTLRFLLEGRGAFDTFHALRRFLEEGGWTGESLSRTTLYDWLYAFGTRRCGAEGPLLGELILLDICLEGKPKKLPACLAGRDQTKWYRPIRTFYEEPHNRGRYLPDYEGEDPAVLRRITHLEVFSFDLLSPGRERAGCALLFDYRKPKARRAVKVPLE</sequence>
<dbReference type="InterPro" id="IPR007197">
    <property type="entry name" value="rSAM"/>
</dbReference>
<accession>A0A9X8Y8N5</accession>
<dbReference type="InterPro" id="IPR051198">
    <property type="entry name" value="BchE-like"/>
</dbReference>
<name>A0A9X8Y8N5_9FIRM</name>
<reference evidence="8 9" key="1">
    <citation type="submission" date="2019-03" db="EMBL/GenBank/DDBJ databases">
        <title>Genomic Encyclopedia of Type Strains, Phase IV (KMG-IV): sequencing the most valuable type-strain genomes for metagenomic binning, comparative biology and taxonomic classification.</title>
        <authorList>
            <person name="Goeker M."/>
        </authorList>
    </citation>
    <scope>NUCLEOTIDE SEQUENCE [LARGE SCALE GENOMIC DNA]</scope>
    <source>
        <strain evidence="8 9">DSM 100433</strain>
    </source>
</reference>
<dbReference type="GO" id="GO:0051539">
    <property type="term" value="F:4 iron, 4 sulfur cluster binding"/>
    <property type="evidence" value="ECO:0007669"/>
    <property type="project" value="UniProtKB-KW"/>
</dbReference>
<feature type="domain" description="B12-binding" evidence="6">
    <location>
        <begin position="1"/>
        <end position="135"/>
    </location>
</feature>
<feature type="domain" description="Radical SAM core" evidence="7">
    <location>
        <begin position="171"/>
        <end position="394"/>
    </location>
</feature>
<dbReference type="GO" id="GO:0031419">
    <property type="term" value="F:cobalamin binding"/>
    <property type="evidence" value="ECO:0007669"/>
    <property type="project" value="InterPro"/>
</dbReference>
<proteinExistence type="predicted"/>
<evidence type="ECO:0000256" key="3">
    <source>
        <dbReference type="ARBA" id="ARBA00022723"/>
    </source>
</evidence>
<organism evidence="8 9">
    <name type="scientific">Harryflintia acetispora</name>
    <dbReference type="NCBI Taxonomy" id="1849041"/>
    <lineage>
        <taxon>Bacteria</taxon>
        <taxon>Bacillati</taxon>
        <taxon>Bacillota</taxon>
        <taxon>Clostridia</taxon>
        <taxon>Eubacteriales</taxon>
        <taxon>Oscillospiraceae</taxon>
        <taxon>Harryflintia</taxon>
    </lineage>
</organism>
<dbReference type="InterPro" id="IPR006158">
    <property type="entry name" value="Cobalamin-bd"/>
</dbReference>
<dbReference type="Gene3D" id="3.80.30.20">
    <property type="entry name" value="tm_1862 like domain"/>
    <property type="match status" value="1"/>
</dbReference>
<dbReference type="EMBL" id="SLUK01000003">
    <property type="protein sequence ID" value="TCL44002.1"/>
    <property type="molecule type" value="Genomic_DNA"/>
</dbReference>
<dbReference type="Pfam" id="PF04055">
    <property type="entry name" value="Radical_SAM"/>
    <property type="match status" value="1"/>
</dbReference>
<keyword evidence="4" id="KW-0408">Iron</keyword>
<dbReference type="SFLD" id="SFLDG01082">
    <property type="entry name" value="B12-binding_domain_containing"/>
    <property type="match status" value="1"/>
</dbReference>
<keyword evidence="3" id="KW-0479">Metal-binding</keyword>
<dbReference type="InterPro" id="IPR025288">
    <property type="entry name" value="DUF4080"/>
</dbReference>
<dbReference type="GO" id="GO:0003824">
    <property type="term" value="F:catalytic activity"/>
    <property type="evidence" value="ECO:0007669"/>
    <property type="project" value="InterPro"/>
</dbReference>
<evidence type="ECO:0000313" key="8">
    <source>
        <dbReference type="EMBL" id="TCL44002.1"/>
    </source>
</evidence>
<dbReference type="InterPro" id="IPR023404">
    <property type="entry name" value="rSAM_horseshoe"/>
</dbReference>
<dbReference type="InterPro" id="IPR006638">
    <property type="entry name" value="Elp3/MiaA/NifB-like_rSAM"/>
</dbReference>
<evidence type="ECO:0000256" key="2">
    <source>
        <dbReference type="ARBA" id="ARBA00022691"/>
    </source>
</evidence>
<dbReference type="SUPFAM" id="SSF102114">
    <property type="entry name" value="Radical SAM enzymes"/>
    <property type="match status" value="1"/>
</dbReference>
<dbReference type="PROSITE" id="PS51918">
    <property type="entry name" value="RADICAL_SAM"/>
    <property type="match status" value="1"/>
</dbReference>
<dbReference type="Proteomes" id="UP000294682">
    <property type="component" value="Unassembled WGS sequence"/>
</dbReference>
<dbReference type="Gene3D" id="3.40.50.280">
    <property type="entry name" value="Cobalamin-binding domain"/>
    <property type="match status" value="1"/>
</dbReference>
<keyword evidence="9" id="KW-1185">Reference proteome</keyword>
<dbReference type="GO" id="GO:0046872">
    <property type="term" value="F:metal ion binding"/>
    <property type="evidence" value="ECO:0007669"/>
    <property type="project" value="UniProtKB-KW"/>
</dbReference>
<comment type="cofactor">
    <cofactor evidence="1">
        <name>[4Fe-4S] cluster</name>
        <dbReference type="ChEBI" id="CHEBI:49883"/>
    </cofactor>
</comment>
<evidence type="ECO:0000256" key="5">
    <source>
        <dbReference type="ARBA" id="ARBA00023014"/>
    </source>
</evidence>
<dbReference type="PANTHER" id="PTHR43409:SF16">
    <property type="entry name" value="SLR0320 PROTEIN"/>
    <property type="match status" value="1"/>
</dbReference>
<dbReference type="InterPro" id="IPR034466">
    <property type="entry name" value="Methyltransferase_Class_B"/>
</dbReference>
<comment type="caution">
    <text evidence="8">The sequence shown here is derived from an EMBL/GenBank/DDBJ whole genome shotgun (WGS) entry which is preliminary data.</text>
</comment>
<evidence type="ECO:0000259" key="7">
    <source>
        <dbReference type="PROSITE" id="PS51918"/>
    </source>
</evidence>